<comment type="caution">
    <text evidence="1">The sequence shown here is derived from an EMBL/GenBank/DDBJ whole genome shotgun (WGS) entry which is preliminary data.</text>
</comment>
<organism evidence="1 2">
    <name type="scientific">Molorchus minor</name>
    <dbReference type="NCBI Taxonomy" id="1323400"/>
    <lineage>
        <taxon>Eukaryota</taxon>
        <taxon>Metazoa</taxon>
        <taxon>Ecdysozoa</taxon>
        <taxon>Arthropoda</taxon>
        <taxon>Hexapoda</taxon>
        <taxon>Insecta</taxon>
        <taxon>Pterygota</taxon>
        <taxon>Neoptera</taxon>
        <taxon>Endopterygota</taxon>
        <taxon>Coleoptera</taxon>
        <taxon>Polyphaga</taxon>
        <taxon>Cucujiformia</taxon>
        <taxon>Chrysomeloidea</taxon>
        <taxon>Cerambycidae</taxon>
        <taxon>Lamiinae</taxon>
        <taxon>Monochamini</taxon>
        <taxon>Molorchus</taxon>
    </lineage>
</organism>
<protein>
    <submittedName>
        <fullName evidence="1">Uncharacterized protein</fullName>
    </submittedName>
</protein>
<reference evidence="1" key="1">
    <citation type="journal article" date="2023" name="Insect Mol. Biol.">
        <title>Genome sequencing provides insights into the evolution of gene families encoding plant cell wall-degrading enzymes in longhorned beetles.</title>
        <authorList>
            <person name="Shin N.R."/>
            <person name="Okamura Y."/>
            <person name="Kirsch R."/>
            <person name="Pauchet Y."/>
        </authorList>
    </citation>
    <scope>NUCLEOTIDE SEQUENCE</scope>
    <source>
        <strain evidence="1">MMC_N1</strain>
    </source>
</reference>
<keyword evidence="2" id="KW-1185">Reference proteome</keyword>
<gene>
    <name evidence="1" type="ORF">NQ317_011023</name>
</gene>
<name>A0ABQ9JAP8_9CUCU</name>
<sequence>MQSTKYMQGLFCAVRQRL</sequence>
<evidence type="ECO:0000313" key="2">
    <source>
        <dbReference type="Proteomes" id="UP001162164"/>
    </source>
</evidence>
<dbReference type="Proteomes" id="UP001162164">
    <property type="component" value="Unassembled WGS sequence"/>
</dbReference>
<accession>A0ABQ9JAP8</accession>
<evidence type="ECO:0000313" key="1">
    <source>
        <dbReference type="EMBL" id="KAJ8975071.1"/>
    </source>
</evidence>
<proteinExistence type="predicted"/>
<dbReference type="EMBL" id="JAPWTJ010000882">
    <property type="protein sequence ID" value="KAJ8975071.1"/>
    <property type="molecule type" value="Genomic_DNA"/>
</dbReference>